<dbReference type="EMBL" id="CP060139">
    <property type="protein sequence ID" value="QNR23419.1"/>
    <property type="molecule type" value="Genomic_DNA"/>
</dbReference>
<dbReference type="GO" id="GO:0003678">
    <property type="term" value="F:DNA helicase activity"/>
    <property type="evidence" value="ECO:0007669"/>
    <property type="project" value="UniProtKB-ARBA"/>
</dbReference>
<evidence type="ECO:0000259" key="3">
    <source>
        <dbReference type="SMART" id="SM00382"/>
    </source>
</evidence>
<keyword evidence="1" id="KW-0547">Nucleotide-binding</keyword>
<dbReference type="InterPro" id="IPR027785">
    <property type="entry name" value="UvrD-like_helicase_C"/>
</dbReference>
<gene>
    <name evidence="4" type="ORF">H4K34_13675</name>
</gene>
<dbReference type="Proteomes" id="UP000516305">
    <property type="component" value="Chromosome"/>
</dbReference>
<dbReference type="RefSeq" id="WP_210757950.1">
    <property type="nucleotide sequence ID" value="NZ_CP060139.1"/>
</dbReference>
<dbReference type="GO" id="GO:0005524">
    <property type="term" value="F:ATP binding"/>
    <property type="evidence" value="ECO:0007669"/>
    <property type="project" value="UniProtKB-KW"/>
</dbReference>
<dbReference type="InterPro" id="IPR050534">
    <property type="entry name" value="Coronavir_polyprotein_1ab"/>
</dbReference>
<dbReference type="PANTHER" id="PTHR43788:SF6">
    <property type="entry name" value="DNA HELICASE B"/>
    <property type="match status" value="1"/>
</dbReference>
<accession>A0A7H0VCH1</accession>
<keyword evidence="2" id="KW-0067">ATP-binding</keyword>
<evidence type="ECO:0000256" key="2">
    <source>
        <dbReference type="ARBA" id="ARBA00022840"/>
    </source>
</evidence>
<proteinExistence type="predicted"/>
<sequence length="479" mass="55100">MNKEWKRAFYTHLKKAFPHQPTQGQLEAFKQLTLFFAEPRADLVFLLRGYAGTGKTSLIQALVPSLEAFQKKAVLLAPTGRAAKVMSLYSGRPAFTIHKYVYRLQTDGRGFSIFRLRPNKARDTVFIIDEASMINDDRSDWSGSVLADLLEFVNSGVRCQLLLVGDTAQLPPVGSDESPALNGDYLARLYGLENYGVELKEVMRQEQESQLLANATFLRKLQIEPPFDQPQFKLGPDVLRLQEGFEVEDALNQAISEVGKEEMCIIVRSNKRANLYNQQLRRRVLWQEDEISTGDYLMVVKNNYHWLPDGHKASFIANGDILELLEIYQLIELYGKRFARVKLRFTDYVDAEPFESIILLDVLDHPGASLSWEEQRAFADEVALDYQDLPTKAAIMKELKENPYLNALQVKFAYAITGHKAQGGQWKRVFVEHPWRPEEEITLDYLRWLYTAITRAREEVYLLGFPDHYFTQASEPDWE</sequence>
<evidence type="ECO:0000313" key="4">
    <source>
        <dbReference type="EMBL" id="QNR23419.1"/>
    </source>
</evidence>
<dbReference type="InterPro" id="IPR027417">
    <property type="entry name" value="P-loop_NTPase"/>
</dbReference>
<reference evidence="4 5" key="1">
    <citation type="submission" date="2020-08" db="EMBL/GenBank/DDBJ databases">
        <title>Croceimicrobium hydrocarbonivorans gen. nov., sp. nov., a novel marine bacterium isolated from a bacterial consortium that degrades polyethylene terephthalate.</title>
        <authorList>
            <person name="Liu R."/>
        </authorList>
    </citation>
    <scope>NUCLEOTIDE SEQUENCE [LARGE SCALE GENOMIC DNA]</scope>
    <source>
        <strain evidence="4 5">A20-9</strain>
    </source>
</reference>
<dbReference type="PANTHER" id="PTHR43788">
    <property type="entry name" value="DNA2/NAM7 HELICASE FAMILY MEMBER"/>
    <property type="match status" value="1"/>
</dbReference>
<evidence type="ECO:0000256" key="1">
    <source>
        <dbReference type="ARBA" id="ARBA00022741"/>
    </source>
</evidence>
<organism evidence="4 5">
    <name type="scientific">Croceimicrobium hydrocarbonivorans</name>
    <dbReference type="NCBI Taxonomy" id="2761580"/>
    <lineage>
        <taxon>Bacteria</taxon>
        <taxon>Pseudomonadati</taxon>
        <taxon>Bacteroidota</taxon>
        <taxon>Flavobacteriia</taxon>
        <taxon>Flavobacteriales</taxon>
        <taxon>Owenweeksiaceae</taxon>
        <taxon>Croceimicrobium</taxon>
    </lineage>
</organism>
<dbReference type="KEGG" id="chyd:H4K34_13675"/>
<name>A0A7H0VCH1_9FLAO</name>
<dbReference type="Pfam" id="PF13538">
    <property type="entry name" value="UvrD_C_2"/>
    <property type="match status" value="1"/>
</dbReference>
<dbReference type="CDD" id="cd17933">
    <property type="entry name" value="DEXSc_RecD-like"/>
    <property type="match status" value="1"/>
</dbReference>
<dbReference type="Gene3D" id="3.40.50.300">
    <property type="entry name" value="P-loop containing nucleotide triphosphate hydrolases"/>
    <property type="match status" value="2"/>
</dbReference>
<protein>
    <submittedName>
        <fullName evidence="4">AAA family ATPase</fullName>
    </submittedName>
</protein>
<dbReference type="InterPro" id="IPR003593">
    <property type="entry name" value="AAA+_ATPase"/>
</dbReference>
<dbReference type="SUPFAM" id="SSF52540">
    <property type="entry name" value="P-loop containing nucleoside triphosphate hydrolases"/>
    <property type="match status" value="1"/>
</dbReference>
<keyword evidence="5" id="KW-1185">Reference proteome</keyword>
<feature type="domain" description="AAA+ ATPase" evidence="3">
    <location>
        <begin position="41"/>
        <end position="237"/>
    </location>
</feature>
<dbReference type="AlphaFoldDB" id="A0A7H0VCH1"/>
<dbReference type="Pfam" id="PF13604">
    <property type="entry name" value="AAA_30"/>
    <property type="match status" value="1"/>
</dbReference>
<dbReference type="SMART" id="SM00382">
    <property type="entry name" value="AAA"/>
    <property type="match status" value="1"/>
</dbReference>
<evidence type="ECO:0000313" key="5">
    <source>
        <dbReference type="Proteomes" id="UP000516305"/>
    </source>
</evidence>
<dbReference type="CDD" id="cd18809">
    <property type="entry name" value="SF1_C_RecD"/>
    <property type="match status" value="1"/>
</dbReference>